<evidence type="ECO:0000313" key="2">
    <source>
        <dbReference type="EMBL" id="CAB4176337.1"/>
    </source>
</evidence>
<name>A0A6J5Q0Y2_9CAUD</name>
<evidence type="ECO:0000313" key="1">
    <source>
        <dbReference type="EMBL" id="CAB4145631.1"/>
    </source>
</evidence>
<sequence length="188" mass="20066">MPSTASPIGLCPVFHPSGTIRPQQRSLLYAYAATINNNDPIKMATTGYVNIAATTGAILGSFQGVEYYDSSNRPVKRNFWTASTATYGNQDPICYVTEPQSTIYEVQSTAALNLTDVSSQANMASIGSTVATGQSNATLDQSTLTTSSTAQLRILQLAPNIDNAWGDTYTNVNVEIATHQYVATINAI</sequence>
<reference evidence="2" key="1">
    <citation type="submission" date="2020-05" db="EMBL/GenBank/DDBJ databases">
        <authorList>
            <person name="Chiriac C."/>
            <person name="Salcher M."/>
            <person name="Ghai R."/>
            <person name="Kavagutti S V."/>
        </authorList>
    </citation>
    <scope>NUCLEOTIDE SEQUENCE</scope>
</reference>
<gene>
    <name evidence="3" type="ORF">UFOVP1204_9</name>
    <name evidence="1" type="ORF">UFOVP473_18</name>
    <name evidence="2" type="ORF">UFOVP983_18</name>
</gene>
<evidence type="ECO:0000313" key="3">
    <source>
        <dbReference type="EMBL" id="CAB4189490.1"/>
    </source>
</evidence>
<dbReference type="EMBL" id="LR797150">
    <property type="protein sequence ID" value="CAB4189490.1"/>
    <property type="molecule type" value="Genomic_DNA"/>
</dbReference>
<protein>
    <submittedName>
        <fullName evidence="2">Uncharacterized protein</fullName>
    </submittedName>
</protein>
<dbReference type="EMBL" id="LR796459">
    <property type="protein sequence ID" value="CAB4145631.1"/>
    <property type="molecule type" value="Genomic_DNA"/>
</dbReference>
<proteinExistence type="predicted"/>
<accession>A0A6J5Q0Y2</accession>
<organism evidence="2">
    <name type="scientific">uncultured Caudovirales phage</name>
    <dbReference type="NCBI Taxonomy" id="2100421"/>
    <lineage>
        <taxon>Viruses</taxon>
        <taxon>Duplodnaviria</taxon>
        <taxon>Heunggongvirae</taxon>
        <taxon>Uroviricota</taxon>
        <taxon>Caudoviricetes</taxon>
        <taxon>Peduoviridae</taxon>
        <taxon>Maltschvirus</taxon>
        <taxon>Maltschvirus maltsch</taxon>
    </lineage>
</organism>
<dbReference type="EMBL" id="LR796939">
    <property type="protein sequence ID" value="CAB4176337.1"/>
    <property type="molecule type" value="Genomic_DNA"/>
</dbReference>